<dbReference type="PANTHER" id="PTHR24306:SF7">
    <property type="entry name" value="AHBB"/>
    <property type="match status" value="1"/>
</dbReference>
<protein>
    <recommendedName>
        <fullName evidence="3">Cytochrome P450</fullName>
    </recommendedName>
</protein>
<evidence type="ECO:0008006" key="3">
    <source>
        <dbReference type="Google" id="ProtNLM"/>
    </source>
</evidence>
<comment type="caution">
    <text evidence="1">The sequence shown here is derived from an EMBL/GenBank/DDBJ whole genome shotgun (WGS) entry which is preliminary data.</text>
</comment>
<reference evidence="1 2" key="1">
    <citation type="submission" date="2023-08" db="EMBL/GenBank/DDBJ databases">
        <title>Black Yeasts Isolated from many extreme environments.</title>
        <authorList>
            <person name="Coleine C."/>
            <person name="Stajich J.E."/>
            <person name="Selbmann L."/>
        </authorList>
    </citation>
    <scope>NUCLEOTIDE SEQUENCE [LARGE SCALE GENOMIC DNA]</scope>
    <source>
        <strain evidence="1 2">CCFEE 5910</strain>
    </source>
</reference>
<dbReference type="GO" id="GO:0016705">
    <property type="term" value="F:oxidoreductase activity, acting on paired donors, with incorporation or reduction of molecular oxygen"/>
    <property type="evidence" value="ECO:0007669"/>
    <property type="project" value="InterPro"/>
</dbReference>
<evidence type="ECO:0000313" key="2">
    <source>
        <dbReference type="Proteomes" id="UP001309876"/>
    </source>
</evidence>
<evidence type="ECO:0000313" key="1">
    <source>
        <dbReference type="EMBL" id="KAK5088398.1"/>
    </source>
</evidence>
<dbReference type="GO" id="GO:0005506">
    <property type="term" value="F:iron ion binding"/>
    <property type="evidence" value="ECO:0007669"/>
    <property type="project" value="InterPro"/>
</dbReference>
<name>A0AAN7T4L4_9EURO</name>
<dbReference type="Proteomes" id="UP001309876">
    <property type="component" value="Unassembled WGS sequence"/>
</dbReference>
<sequence>MSGNTFFQPYVDLLNRILAVAIEKPLLFVIQAFVTICLITRRWTAFQKSYRQPDPSLNTQAIPRVPYWIPFVANTLSFSSRSQSWLLSQAKAQRAGVFALRIYGRDHVIVASPMLCAALSDSDSLSSELSSGLRSRRFFDNPHTDQAMQIRNREAVASFKLDRSRVRKLLKLLEANTYNLISSSRSWVDQAQWERTAEVNVITEDPELSVSANINILIRDFVSHMFFSVLLGSSFVEANPDLLPDFFYFSSKYSTFMTGLPYWIGPGLGPPARAREKCLLTLDGLVHAIIADTERTGGSALGVGMLYDVQDVHPAVVKLVKSARQHNRRAKNVRSISCEVLQMLFYTTFHDVNLVVWMIIYLFMKGEEYATTLTAVKEEITAIVRVEKPPPSGLPFQEPPRLKFKTEIVHLLAEKCPMLTATLSEVQRLEAEYEDYFVVEKDFVLKATTDDKQDSTAGESKKRGGKFELWQGDRVYAAYGATNKDPQYWDRPRRFVPSRFMSKSEAETDTSIAVWKSLPSRGGLGEVGGELLLITAALLLFFEFTSMDGSGLSHPGCTIVAGMATPVRTVTGKIQRRQF</sequence>
<proteinExistence type="predicted"/>
<dbReference type="SUPFAM" id="SSF48264">
    <property type="entry name" value="Cytochrome P450"/>
    <property type="match status" value="1"/>
</dbReference>
<dbReference type="InterPro" id="IPR036396">
    <property type="entry name" value="Cyt_P450_sf"/>
</dbReference>
<dbReference type="GO" id="GO:0004497">
    <property type="term" value="F:monooxygenase activity"/>
    <property type="evidence" value="ECO:0007669"/>
    <property type="project" value="InterPro"/>
</dbReference>
<dbReference type="GO" id="GO:0020037">
    <property type="term" value="F:heme binding"/>
    <property type="evidence" value="ECO:0007669"/>
    <property type="project" value="InterPro"/>
</dbReference>
<dbReference type="EMBL" id="JAVRRJ010000002">
    <property type="protein sequence ID" value="KAK5088398.1"/>
    <property type="molecule type" value="Genomic_DNA"/>
</dbReference>
<dbReference type="PANTHER" id="PTHR24306">
    <property type="match status" value="1"/>
</dbReference>
<dbReference type="Gene3D" id="1.10.630.10">
    <property type="entry name" value="Cytochrome P450"/>
    <property type="match status" value="1"/>
</dbReference>
<gene>
    <name evidence="1" type="ORF">LTR05_002616</name>
</gene>
<dbReference type="AlphaFoldDB" id="A0AAN7T4L4"/>
<organism evidence="1 2">
    <name type="scientific">Lithohypha guttulata</name>
    <dbReference type="NCBI Taxonomy" id="1690604"/>
    <lineage>
        <taxon>Eukaryota</taxon>
        <taxon>Fungi</taxon>
        <taxon>Dikarya</taxon>
        <taxon>Ascomycota</taxon>
        <taxon>Pezizomycotina</taxon>
        <taxon>Eurotiomycetes</taxon>
        <taxon>Chaetothyriomycetidae</taxon>
        <taxon>Chaetothyriales</taxon>
        <taxon>Trichomeriaceae</taxon>
        <taxon>Lithohypha</taxon>
    </lineage>
</organism>
<accession>A0AAN7T4L4</accession>
<keyword evidence="2" id="KW-1185">Reference proteome</keyword>